<evidence type="ECO:0000256" key="3">
    <source>
        <dbReference type="ARBA" id="ARBA00022723"/>
    </source>
</evidence>
<feature type="site" description="Transition state stabilizer" evidence="9">
    <location>
        <position position="95"/>
    </location>
</feature>
<comment type="function">
    <text evidence="9 10">Catalyzes hydrolysis of the D-alanyl-D-alanine dipeptide.</text>
</comment>
<comment type="cofactor">
    <cofactor evidence="9">
        <name>Zn(2+)</name>
        <dbReference type="ChEBI" id="CHEBI:29105"/>
    </cofactor>
    <text evidence="9">Binds 1 zinc ion per subunit.</text>
</comment>
<keyword evidence="5 9" id="KW-0862">Zinc</keyword>
<keyword evidence="6 9" id="KW-0224">Dipeptidase</keyword>
<evidence type="ECO:0000256" key="5">
    <source>
        <dbReference type="ARBA" id="ARBA00022833"/>
    </source>
</evidence>
<dbReference type="Pfam" id="PF01427">
    <property type="entry name" value="Peptidase_M15"/>
    <property type="match status" value="1"/>
</dbReference>
<accession>A0ABY8F4X3</accession>
<comment type="catalytic activity">
    <reaction evidence="1 9 10">
        <text>D-alanyl-D-alanine + H2O = 2 D-alanine</text>
        <dbReference type="Rhea" id="RHEA:20661"/>
        <dbReference type="ChEBI" id="CHEBI:15377"/>
        <dbReference type="ChEBI" id="CHEBI:57416"/>
        <dbReference type="ChEBI" id="CHEBI:57822"/>
        <dbReference type="EC" id="3.4.13.22"/>
    </reaction>
</comment>
<proteinExistence type="inferred from homology"/>
<feature type="binding site" evidence="9">
    <location>
        <position position="220"/>
    </location>
    <ligand>
        <name>Zn(2+)</name>
        <dbReference type="ChEBI" id="CHEBI:29105"/>
        <note>catalytic</note>
    </ligand>
</feature>
<evidence type="ECO:0000256" key="11">
    <source>
        <dbReference type="SAM" id="SignalP"/>
    </source>
</evidence>
<dbReference type="CDD" id="cd14817">
    <property type="entry name" value="D-Ala-D-Ala_dipeptidase_VanX"/>
    <property type="match status" value="1"/>
</dbReference>
<dbReference type="EMBL" id="CP120863">
    <property type="protein sequence ID" value="WFE90479.1"/>
    <property type="molecule type" value="Genomic_DNA"/>
</dbReference>
<evidence type="ECO:0000256" key="4">
    <source>
        <dbReference type="ARBA" id="ARBA00022801"/>
    </source>
</evidence>
<keyword evidence="11" id="KW-0732">Signal</keyword>
<dbReference type="RefSeq" id="WP_265679695.1">
    <property type="nucleotide sequence ID" value="NZ_CP120863.1"/>
</dbReference>
<keyword evidence="4 9" id="KW-0378">Hydrolase</keyword>
<evidence type="ECO:0000256" key="1">
    <source>
        <dbReference type="ARBA" id="ARBA00001362"/>
    </source>
</evidence>
<dbReference type="InterPro" id="IPR000755">
    <property type="entry name" value="A_A_dipeptidase"/>
</dbReference>
<feature type="active site" description="Proton donor/acceptor" evidence="9">
    <location>
        <position position="217"/>
    </location>
</feature>
<organism evidence="12 13">
    <name type="scientific">Roseibium porphyridii</name>
    <dbReference type="NCBI Taxonomy" id="2866279"/>
    <lineage>
        <taxon>Bacteria</taxon>
        <taxon>Pseudomonadati</taxon>
        <taxon>Pseudomonadota</taxon>
        <taxon>Alphaproteobacteria</taxon>
        <taxon>Hyphomicrobiales</taxon>
        <taxon>Stappiaceae</taxon>
        <taxon>Roseibium</taxon>
    </lineage>
</organism>
<evidence type="ECO:0000256" key="10">
    <source>
        <dbReference type="PIRNR" id="PIRNR026671"/>
    </source>
</evidence>
<keyword evidence="3 9" id="KW-0479">Metal-binding</keyword>
<dbReference type="HAMAP" id="MF_01924">
    <property type="entry name" value="A_A_dipeptidase"/>
    <property type="match status" value="1"/>
</dbReference>
<comment type="similarity">
    <text evidence="9 10">Belongs to the peptidase M15D family.</text>
</comment>
<name>A0ABY8F4X3_9HYPH</name>
<dbReference type="PIRSF" id="PIRSF026671">
    <property type="entry name" value="AA_dipeptidase"/>
    <property type="match status" value="1"/>
</dbReference>
<dbReference type="PANTHER" id="PTHR43126:SF1">
    <property type="entry name" value="D-ALANYL-D-ALANINE DIPEPTIDASE"/>
    <property type="match status" value="1"/>
</dbReference>
<dbReference type="SUPFAM" id="SSF55166">
    <property type="entry name" value="Hedgehog/DD-peptidase"/>
    <property type="match status" value="1"/>
</dbReference>
<reference evidence="12 13" key="1">
    <citation type="submission" date="2023-03" db="EMBL/GenBank/DDBJ databases">
        <title>Roseibium porphyridii sp. nov. and Roseibium rhodosorbium sp. nov. isolated from marine algae, Porphyridium cruentum and Rhodosorus marinus, respectively.</title>
        <authorList>
            <person name="Lee M.W."/>
            <person name="Choi B.J."/>
            <person name="Lee J.K."/>
            <person name="Choi D.G."/>
            <person name="Baek J.H."/>
            <person name="Bayburt H."/>
            <person name="Kim J.M."/>
            <person name="Han D.M."/>
            <person name="Kim K.H."/>
            <person name="Jeon C.O."/>
        </authorList>
    </citation>
    <scope>NUCLEOTIDE SEQUENCE [LARGE SCALE GENOMIC DNA]</scope>
    <source>
        <strain evidence="12 13">KMA01</strain>
    </source>
</reference>
<feature type="chain" id="PRO_5045466118" description="D-alanyl-D-alanine dipeptidase" evidence="11">
    <location>
        <begin position="23"/>
        <end position="240"/>
    </location>
</feature>
<dbReference type="Gene3D" id="3.30.1380.10">
    <property type="match status" value="1"/>
</dbReference>
<keyword evidence="7 9" id="KW-0482">Metalloprotease</keyword>
<sequence length="240" mass="26902">MWTSRLLLVTTLMLGLGPSASADAMPDGFVYLKDYVPDIRQDIRYAGRQNFMRKRLPGYGAKECVLTEAAAKALAKVQNAAVQSGHSLVVFDCYRPQTAVDAMVAWVGSGQETDREYYPSVPRSQLIRQGYIGAKSSHARGSTVDVSLEFLDVAEPRKQQTVCARGDRGTADFGTPFDCFDPASRTDAKVVGKQAQQMRKKLVELMRLGNFRNYAGEWWHFTLRDEPFPNRSFSFAIEKR</sequence>
<evidence type="ECO:0000256" key="8">
    <source>
        <dbReference type="ARBA" id="ARBA00023316"/>
    </source>
</evidence>
<evidence type="ECO:0000256" key="2">
    <source>
        <dbReference type="ARBA" id="ARBA00022670"/>
    </source>
</evidence>
<evidence type="ECO:0000313" key="13">
    <source>
        <dbReference type="Proteomes" id="UP001209803"/>
    </source>
</evidence>
<feature type="signal peptide" evidence="11">
    <location>
        <begin position="1"/>
        <end position="22"/>
    </location>
</feature>
<dbReference type="Proteomes" id="UP001209803">
    <property type="component" value="Chromosome"/>
</dbReference>
<evidence type="ECO:0000313" key="12">
    <source>
        <dbReference type="EMBL" id="WFE90479.1"/>
    </source>
</evidence>
<feature type="binding site" evidence="9">
    <location>
        <position position="145"/>
    </location>
    <ligand>
        <name>Zn(2+)</name>
        <dbReference type="ChEBI" id="CHEBI:29105"/>
        <note>catalytic</note>
    </ligand>
</feature>
<protein>
    <recommendedName>
        <fullName evidence="9 10">D-alanyl-D-alanine dipeptidase</fullName>
        <shortName evidence="9 10">D-Ala-D-Ala dipeptidase</shortName>
        <ecNumber evidence="9 10">3.4.13.22</ecNumber>
    </recommendedName>
</protein>
<evidence type="ECO:0000256" key="6">
    <source>
        <dbReference type="ARBA" id="ARBA00022997"/>
    </source>
</evidence>
<feature type="binding site" evidence="9">
    <location>
        <position position="138"/>
    </location>
    <ligand>
        <name>Zn(2+)</name>
        <dbReference type="ChEBI" id="CHEBI:29105"/>
        <note>catalytic</note>
    </ligand>
</feature>
<dbReference type="PANTHER" id="PTHR43126">
    <property type="entry name" value="D-ALANYL-D-ALANINE DIPEPTIDASE"/>
    <property type="match status" value="1"/>
</dbReference>
<dbReference type="InterPro" id="IPR009045">
    <property type="entry name" value="Zn_M74/Hedgehog-like"/>
</dbReference>
<keyword evidence="2 9" id="KW-0645">Protease</keyword>
<dbReference type="EC" id="3.4.13.22" evidence="9 10"/>
<keyword evidence="13" id="KW-1185">Reference proteome</keyword>
<evidence type="ECO:0000256" key="7">
    <source>
        <dbReference type="ARBA" id="ARBA00023049"/>
    </source>
</evidence>
<keyword evidence="8 10" id="KW-0961">Cell wall biogenesis/degradation</keyword>
<gene>
    <name evidence="9" type="primary">ddpX</name>
    <name evidence="12" type="ORF">K1718_03755</name>
</gene>
<evidence type="ECO:0000256" key="9">
    <source>
        <dbReference type="HAMAP-Rule" id="MF_01924"/>
    </source>
</evidence>